<proteinExistence type="inferred from homology"/>
<evidence type="ECO:0000256" key="6">
    <source>
        <dbReference type="ARBA" id="ARBA00023136"/>
    </source>
</evidence>
<dbReference type="PIRSF" id="PIRSF005799">
    <property type="entry name" value="UDP-gal_transpt"/>
    <property type="match status" value="1"/>
</dbReference>
<dbReference type="HOGENOM" id="CLU_024645_1_0_1"/>
<dbReference type="Pfam" id="PF04142">
    <property type="entry name" value="Nuc_sug_transp"/>
    <property type="match status" value="1"/>
</dbReference>
<keyword evidence="4 7" id="KW-0812">Transmembrane</keyword>
<keyword evidence="9" id="KW-1185">Reference proteome</keyword>
<dbReference type="InterPro" id="IPR007271">
    <property type="entry name" value="Nuc_sug_transpt"/>
</dbReference>
<dbReference type="CTD" id="6750498"/>
<keyword evidence="3" id="KW-0762">Sugar transport</keyword>
<dbReference type="GO" id="GO:0000139">
    <property type="term" value="C:Golgi membrane"/>
    <property type="evidence" value="ECO:0000318"/>
    <property type="project" value="GO_Central"/>
</dbReference>
<dbReference type="EMBL" id="DS985242">
    <property type="protein sequence ID" value="EDV28018.1"/>
    <property type="molecule type" value="Genomic_DNA"/>
</dbReference>
<dbReference type="SUPFAM" id="SSF103481">
    <property type="entry name" value="Multidrug resistance efflux transporter EmrE"/>
    <property type="match status" value="1"/>
</dbReference>
<dbReference type="STRING" id="10228.B3RNG5"/>
<evidence type="ECO:0000256" key="2">
    <source>
        <dbReference type="ARBA" id="ARBA00009976"/>
    </source>
</evidence>
<evidence type="ECO:0000256" key="5">
    <source>
        <dbReference type="ARBA" id="ARBA00022989"/>
    </source>
</evidence>
<evidence type="ECO:0000256" key="3">
    <source>
        <dbReference type="ARBA" id="ARBA00022597"/>
    </source>
</evidence>
<dbReference type="GO" id="GO:0005459">
    <property type="term" value="F:UDP-galactose transmembrane transporter activity"/>
    <property type="evidence" value="ECO:0000318"/>
    <property type="project" value="GO_Central"/>
</dbReference>
<organism evidence="8 9">
    <name type="scientific">Trichoplax adhaerens</name>
    <name type="common">Trichoplax reptans</name>
    <dbReference type="NCBI Taxonomy" id="10228"/>
    <lineage>
        <taxon>Eukaryota</taxon>
        <taxon>Metazoa</taxon>
        <taxon>Placozoa</taxon>
        <taxon>Uniplacotomia</taxon>
        <taxon>Trichoplacea</taxon>
        <taxon>Trichoplacidae</taxon>
        <taxon>Trichoplax</taxon>
    </lineage>
</organism>
<comment type="similarity">
    <text evidence="2">Belongs to the nucleotide-sugar transporter family. SLC35A subfamily.</text>
</comment>
<evidence type="ECO:0000256" key="4">
    <source>
        <dbReference type="ARBA" id="ARBA00022692"/>
    </source>
</evidence>
<dbReference type="KEGG" id="tad:TRIADDRAFT_21640"/>
<dbReference type="PANTHER" id="PTHR10231">
    <property type="entry name" value="NUCLEOTIDE-SUGAR TRANSMEMBRANE TRANSPORTER"/>
    <property type="match status" value="1"/>
</dbReference>
<keyword evidence="6 7" id="KW-0472">Membrane</keyword>
<accession>B3RNG5</accession>
<dbReference type="OrthoDB" id="408493at2759"/>
<dbReference type="NCBIfam" id="TIGR00803">
    <property type="entry name" value="nst"/>
    <property type="match status" value="1"/>
</dbReference>
<dbReference type="GeneID" id="6750498"/>
<dbReference type="InterPro" id="IPR037185">
    <property type="entry name" value="EmrE-like"/>
</dbReference>
<dbReference type="OMA" id="LMACMSS"/>
<feature type="transmembrane region" description="Helical" evidence="7">
    <location>
        <begin position="12"/>
        <end position="30"/>
    </location>
</feature>
<comment type="subcellular location">
    <subcellularLocation>
        <location evidence="1">Membrane</location>
        <topology evidence="1">Multi-pass membrane protein</topology>
    </subcellularLocation>
</comment>
<evidence type="ECO:0008006" key="10">
    <source>
        <dbReference type="Google" id="ProtNLM"/>
    </source>
</evidence>
<feature type="transmembrane region" description="Helical" evidence="7">
    <location>
        <begin position="144"/>
        <end position="162"/>
    </location>
</feature>
<evidence type="ECO:0000256" key="1">
    <source>
        <dbReference type="ARBA" id="ARBA00004141"/>
    </source>
</evidence>
<dbReference type="PhylomeDB" id="B3RNG5"/>
<dbReference type="GO" id="GO:0055085">
    <property type="term" value="P:transmembrane transport"/>
    <property type="evidence" value="ECO:0000318"/>
    <property type="project" value="GO_Central"/>
</dbReference>
<feature type="transmembrane region" description="Helical" evidence="7">
    <location>
        <begin position="42"/>
        <end position="63"/>
    </location>
</feature>
<evidence type="ECO:0000313" key="8">
    <source>
        <dbReference type="EMBL" id="EDV28018.1"/>
    </source>
</evidence>
<dbReference type="InParanoid" id="B3RNG5"/>
<dbReference type="AlphaFoldDB" id="B3RNG5"/>
<reference evidence="8 9" key="1">
    <citation type="journal article" date="2008" name="Nature">
        <title>The Trichoplax genome and the nature of placozoans.</title>
        <authorList>
            <person name="Srivastava M."/>
            <person name="Begovic E."/>
            <person name="Chapman J."/>
            <person name="Putnam N.H."/>
            <person name="Hellsten U."/>
            <person name="Kawashima T."/>
            <person name="Kuo A."/>
            <person name="Mitros T."/>
            <person name="Salamov A."/>
            <person name="Carpenter M.L."/>
            <person name="Signorovitch A.Y."/>
            <person name="Moreno M.A."/>
            <person name="Kamm K."/>
            <person name="Grimwood J."/>
            <person name="Schmutz J."/>
            <person name="Shapiro H."/>
            <person name="Grigoriev I.V."/>
            <person name="Buss L.W."/>
            <person name="Schierwater B."/>
            <person name="Dellaporta S.L."/>
            <person name="Rokhsar D.S."/>
        </authorList>
    </citation>
    <scope>NUCLEOTIDE SEQUENCE [LARGE SCALE GENOMIC DNA]</scope>
    <source>
        <strain evidence="8 9">Grell-BS-1999</strain>
    </source>
</reference>
<feature type="transmembrane region" description="Helical" evidence="7">
    <location>
        <begin position="215"/>
        <end position="236"/>
    </location>
</feature>
<dbReference type="RefSeq" id="XP_002109852.1">
    <property type="nucleotide sequence ID" value="XM_002109816.1"/>
</dbReference>
<protein>
    <recommendedName>
        <fullName evidence="10">UDP-N-acetylglucosamine transporter</fullName>
    </recommendedName>
</protein>
<dbReference type="Proteomes" id="UP000009022">
    <property type="component" value="Unassembled WGS sequence"/>
</dbReference>
<feature type="transmembrane region" description="Helical" evidence="7">
    <location>
        <begin position="182"/>
        <end position="203"/>
    </location>
</feature>
<feature type="transmembrane region" description="Helical" evidence="7">
    <location>
        <begin position="275"/>
        <end position="295"/>
    </location>
</feature>
<keyword evidence="5 7" id="KW-1133">Transmembrane helix</keyword>
<gene>
    <name evidence="8" type="ORF">TRIADDRAFT_21640</name>
</gene>
<keyword evidence="3" id="KW-0813">Transport</keyword>
<sequence length="320" mass="35238">MATNSTLFSPRVISLVVLTLQTTIFVLILRYSRTSQAGATRYLSSTAVLLAEIVKIIINMFMIHYNNNFNFSKSISNIRREILSKPLDTLKVSVPALLYTVQNNLLFLALSNLDAATYQVTYQLKILATAIFSVILMGKKLNPLKWFALVQLTCGIALVQLATNGQSSKSTSNAQGSPTIGLIAVLCACLTSGFSGVYFEMILKGSAVSLWMRNLQLGGFSILCSSLGILFNDWHIIRAKGFFYGYNYLTWIVVILQAVGGLIVANVVKYADNILKGFAAAVSILLMGYISWIWLQDFTPTTNFFVGTGFVITSTYLYSL</sequence>
<name>B3RNG5_TRIAD</name>
<dbReference type="eggNOG" id="KOG2234">
    <property type="taxonomic scope" value="Eukaryota"/>
</dbReference>
<feature type="transmembrane region" description="Helical" evidence="7">
    <location>
        <begin position="248"/>
        <end position="268"/>
    </location>
</feature>
<evidence type="ECO:0000313" key="9">
    <source>
        <dbReference type="Proteomes" id="UP000009022"/>
    </source>
</evidence>
<evidence type="ECO:0000256" key="7">
    <source>
        <dbReference type="SAM" id="Phobius"/>
    </source>
</evidence>
<feature type="transmembrane region" description="Helical" evidence="7">
    <location>
        <begin position="120"/>
        <end position="137"/>
    </location>
</feature>